<dbReference type="Gene3D" id="3.90.79.10">
    <property type="entry name" value="Nucleoside Triphosphate Pyrophosphohydrolase"/>
    <property type="match status" value="1"/>
</dbReference>
<dbReference type="PROSITE" id="PS00893">
    <property type="entry name" value="NUDIX_BOX"/>
    <property type="match status" value="1"/>
</dbReference>
<evidence type="ECO:0000256" key="3">
    <source>
        <dbReference type="RuleBase" id="RU003476"/>
    </source>
</evidence>
<dbReference type="InterPro" id="IPR020084">
    <property type="entry name" value="NUDIX_hydrolase_CS"/>
</dbReference>
<dbReference type="InterPro" id="IPR000086">
    <property type="entry name" value="NUDIX_hydrolase_dom"/>
</dbReference>
<dbReference type="InterPro" id="IPR015797">
    <property type="entry name" value="NUDIX_hydrolase-like_dom_sf"/>
</dbReference>
<keyword evidence="2 3" id="KW-0378">Hydrolase</keyword>
<dbReference type="PANTHER" id="PTHR43046:SF14">
    <property type="entry name" value="MUTT_NUDIX FAMILY PROTEIN"/>
    <property type="match status" value="1"/>
</dbReference>
<dbReference type="InterPro" id="IPR020476">
    <property type="entry name" value="Nudix_hydrolase"/>
</dbReference>
<organism evidence="5 6">
    <name type="scientific">Paenibacillus aquistagni</name>
    <dbReference type="NCBI Taxonomy" id="1852522"/>
    <lineage>
        <taxon>Bacteria</taxon>
        <taxon>Bacillati</taxon>
        <taxon>Bacillota</taxon>
        <taxon>Bacilli</taxon>
        <taxon>Bacillales</taxon>
        <taxon>Paenibacillaceae</taxon>
        <taxon>Paenibacillus</taxon>
    </lineage>
</organism>
<dbReference type="AlphaFoldDB" id="A0A1X7JNH2"/>
<feature type="domain" description="Nudix hydrolase" evidence="4">
    <location>
        <begin position="16"/>
        <end position="146"/>
    </location>
</feature>
<dbReference type="PANTHER" id="PTHR43046">
    <property type="entry name" value="GDP-MANNOSE MANNOSYL HYDROLASE"/>
    <property type="match status" value="1"/>
</dbReference>
<keyword evidence="6" id="KW-1185">Reference proteome</keyword>
<dbReference type="STRING" id="1852522.SAMN06295960_1775"/>
<dbReference type="RefSeq" id="WP_244903320.1">
    <property type="nucleotide sequence ID" value="NZ_FXAZ01000001.1"/>
</dbReference>
<dbReference type="PRINTS" id="PR00502">
    <property type="entry name" value="NUDIXFAMILY"/>
</dbReference>
<evidence type="ECO:0000313" key="6">
    <source>
        <dbReference type="Proteomes" id="UP000193834"/>
    </source>
</evidence>
<gene>
    <name evidence="5" type="ORF">SAMN06295960_1775</name>
</gene>
<evidence type="ECO:0000256" key="2">
    <source>
        <dbReference type="ARBA" id="ARBA00022801"/>
    </source>
</evidence>
<dbReference type="EMBL" id="FXAZ01000001">
    <property type="protein sequence ID" value="SMG29544.1"/>
    <property type="molecule type" value="Genomic_DNA"/>
</dbReference>
<evidence type="ECO:0000256" key="1">
    <source>
        <dbReference type="ARBA" id="ARBA00001946"/>
    </source>
</evidence>
<dbReference type="Proteomes" id="UP000193834">
    <property type="component" value="Unassembled WGS sequence"/>
</dbReference>
<dbReference type="SUPFAM" id="SSF55811">
    <property type="entry name" value="Nudix"/>
    <property type="match status" value="1"/>
</dbReference>
<accession>A0A1X7JNH2</accession>
<reference evidence="5 6" key="1">
    <citation type="submission" date="2017-04" db="EMBL/GenBank/DDBJ databases">
        <authorList>
            <person name="Afonso C.L."/>
            <person name="Miller P.J."/>
            <person name="Scott M.A."/>
            <person name="Spackman E."/>
            <person name="Goraichik I."/>
            <person name="Dimitrov K.M."/>
            <person name="Suarez D.L."/>
            <person name="Swayne D.E."/>
        </authorList>
    </citation>
    <scope>NUCLEOTIDE SEQUENCE [LARGE SCALE GENOMIC DNA]</scope>
    <source>
        <strain evidence="5 6">11</strain>
    </source>
</reference>
<proteinExistence type="inferred from homology"/>
<evidence type="ECO:0000313" key="5">
    <source>
        <dbReference type="EMBL" id="SMG29544.1"/>
    </source>
</evidence>
<protein>
    <submittedName>
        <fullName evidence="5">ADP-ribose pyrophosphatase YjhB, NUDIX family</fullName>
    </submittedName>
</protein>
<evidence type="ECO:0000259" key="4">
    <source>
        <dbReference type="PROSITE" id="PS51462"/>
    </source>
</evidence>
<comment type="similarity">
    <text evidence="3">Belongs to the Nudix hydrolase family.</text>
</comment>
<name>A0A1X7JNH2_9BACL</name>
<dbReference type="Pfam" id="PF00293">
    <property type="entry name" value="NUDIX"/>
    <property type="match status" value="1"/>
</dbReference>
<dbReference type="PROSITE" id="PS51462">
    <property type="entry name" value="NUDIX"/>
    <property type="match status" value="1"/>
</dbReference>
<sequence>MSSIELMEHSKRETGHPRLGVGAVITNDHDQILLVLRNRNPEKGMWSIPGGKVDPYEQLEHCVIREIKEEVNLEIAVKGLLCTAETIRPENEEHWVSVIYETTVVGGEAKNMEEGGAIGDLKWFSLNELPSNLACFTLPAIESIISRKHSASS</sequence>
<dbReference type="GO" id="GO:0016787">
    <property type="term" value="F:hydrolase activity"/>
    <property type="evidence" value="ECO:0007669"/>
    <property type="project" value="UniProtKB-KW"/>
</dbReference>
<comment type="cofactor">
    <cofactor evidence="1">
        <name>Mg(2+)</name>
        <dbReference type="ChEBI" id="CHEBI:18420"/>
    </cofactor>
</comment>